<dbReference type="InterPro" id="IPR028082">
    <property type="entry name" value="Peripla_BP_I"/>
</dbReference>
<feature type="chain" id="PRO_5037690029" evidence="5">
    <location>
        <begin position="24"/>
        <end position="393"/>
    </location>
</feature>
<dbReference type="RefSeq" id="WP_188721907.1">
    <property type="nucleotide sequence ID" value="NZ_BMIF01000009.1"/>
</dbReference>
<proteinExistence type="inferred from homology"/>
<evidence type="ECO:0000256" key="4">
    <source>
        <dbReference type="ARBA" id="ARBA00022970"/>
    </source>
</evidence>
<evidence type="ECO:0000259" key="6">
    <source>
        <dbReference type="Pfam" id="PF13458"/>
    </source>
</evidence>
<dbReference type="InterPro" id="IPR000709">
    <property type="entry name" value="Leu_Ile_Val-bd"/>
</dbReference>
<dbReference type="EMBL" id="BMIF01000009">
    <property type="protein sequence ID" value="GGA74066.1"/>
    <property type="molecule type" value="Genomic_DNA"/>
</dbReference>
<keyword evidence="3 5" id="KW-0732">Signal</keyword>
<evidence type="ECO:0000313" key="7">
    <source>
        <dbReference type="EMBL" id="GGA74066.1"/>
    </source>
</evidence>
<dbReference type="Gene3D" id="3.40.50.2300">
    <property type="match status" value="2"/>
</dbReference>
<keyword evidence="4" id="KW-0029">Amino-acid transport</keyword>
<feature type="domain" description="Leucine-binding protein" evidence="6">
    <location>
        <begin position="26"/>
        <end position="367"/>
    </location>
</feature>
<dbReference type="PRINTS" id="PR00337">
    <property type="entry name" value="LEUILEVALBP"/>
</dbReference>
<dbReference type="InterPro" id="IPR051010">
    <property type="entry name" value="BCAA_transport"/>
</dbReference>
<reference evidence="7" key="1">
    <citation type="journal article" date="2014" name="Int. J. Syst. Evol. Microbiol.">
        <title>Complete genome sequence of Corynebacterium casei LMG S-19264T (=DSM 44701T), isolated from a smear-ripened cheese.</title>
        <authorList>
            <consortium name="US DOE Joint Genome Institute (JGI-PGF)"/>
            <person name="Walter F."/>
            <person name="Albersmeier A."/>
            <person name="Kalinowski J."/>
            <person name="Ruckert C."/>
        </authorList>
    </citation>
    <scope>NUCLEOTIDE SEQUENCE</scope>
    <source>
        <strain evidence="7">CGMCC 1.15320</strain>
    </source>
</reference>
<evidence type="ECO:0000256" key="3">
    <source>
        <dbReference type="ARBA" id="ARBA00022729"/>
    </source>
</evidence>
<evidence type="ECO:0000256" key="1">
    <source>
        <dbReference type="ARBA" id="ARBA00010062"/>
    </source>
</evidence>
<evidence type="ECO:0000256" key="2">
    <source>
        <dbReference type="ARBA" id="ARBA00022448"/>
    </source>
</evidence>
<gene>
    <name evidence="7" type="ORF">GCM10011385_30070</name>
</gene>
<feature type="signal peptide" evidence="5">
    <location>
        <begin position="1"/>
        <end position="23"/>
    </location>
</feature>
<comment type="similarity">
    <text evidence="1">Belongs to the leucine-binding protein family.</text>
</comment>
<evidence type="ECO:0000313" key="8">
    <source>
        <dbReference type="Proteomes" id="UP000636264"/>
    </source>
</evidence>
<dbReference type="Proteomes" id="UP000636264">
    <property type="component" value="Unassembled WGS sequence"/>
</dbReference>
<sequence length="393" mass="41800">MALRIAAIVALGLSAAWTTGAMAQETVKVGLILPYSGPFADAAKQLEAGVTLYIQKHGDEVAGKKIELIRKDTGGPNADVARRLAQELVVRDQVDILAGFALTPEAVGVAEIATEAKKLTVLMNAATSSIIDLSPYMVRTSVTIPQVNYALGKWAVEEAGVKQAYTLVSDYGPGHDAESSFAKGFTEAGGTILGADRTPVANPDFSAYVQRVKDSNPEAVYIFVPGGAQPAAIGKALADRGLSPPDTKIFAQGELTHPEALESMGETARGVITTFHYTLERDDPLNKEFVDGYHAANNGRSPDLFSIGGYDGMHLIYEALKKTNGDASGDALIEAAKGMSWDSPRGPMSIDPETRDVVQTVYIREVQEVDGKLQNVVIHEIPEVKDPLHGAAK</sequence>
<name>A0A916RWH4_9HYPH</name>
<dbReference type="GO" id="GO:0006865">
    <property type="term" value="P:amino acid transport"/>
    <property type="evidence" value="ECO:0007669"/>
    <property type="project" value="UniProtKB-KW"/>
</dbReference>
<keyword evidence="8" id="KW-1185">Reference proteome</keyword>
<comment type="caution">
    <text evidence="7">The sequence shown here is derived from an EMBL/GenBank/DDBJ whole genome shotgun (WGS) entry which is preliminary data.</text>
</comment>
<dbReference type="Pfam" id="PF13458">
    <property type="entry name" value="Peripla_BP_6"/>
    <property type="match status" value="1"/>
</dbReference>
<dbReference type="InterPro" id="IPR028081">
    <property type="entry name" value="Leu-bd"/>
</dbReference>
<evidence type="ECO:0000256" key="5">
    <source>
        <dbReference type="SAM" id="SignalP"/>
    </source>
</evidence>
<dbReference type="CDD" id="cd20013">
    <property type="entry name" value="PBP1_RPA0985_benzoate-like"/>
    <property type="match status" value="1"/>
</dbReference>
<dbReference type="PANTHER" id="PTHR30483">
    <property type="entry name" value="LEUCINE-SPECIFIC-BINDING PROTEIN"/>
    <property type="match status" value="1"/>
</dbReference>
<dbReference type="AlphaFoldDB" id="A0A916RWH4"/>
<organism evidence="7 8">
    <name type="scientific">Nitratireductor aestuarii</name>
    <dbReference type="NCBI Taxonomy" id="1735103"/>
    <lineage>
        <taxon>Bacteria</taxon>
        <taxon>Pseudomonadati</taxon>
        <taxon>Pseudomonadota</taxon>
        <taxon>Alphaproteobacteria</taxon>
        <taxon>Hyphomicrobiales</taxon>
        <taxon>Phyllobacteriaceae</taxon>
        <taxon>Nitratireductor</taxon>
    </lineage>
</organism>
<accession>A0A916RWH4</accession>
<protein>
    <submittedName>
        <fullName evidence="7">ABC transporter substrate-binding protein</fullName>
    </submittedName>
</protein>
<keyword evidence="2" id="KW-0813">Transport</keyword>
<dbReference type="SUPFAM" id="SSF53822">
    <property type="entry name" value="Periplasmic binding protein-like I"/>
    <property type="match status" value="1"/>
</dbReference>
<dbReference type="PANTHER" id="PTHR30483:SF6">
    <property type="entry name" value="PERIPLASMIC BINDING PROTEIN OF ABC TRANSPORTER FOR NATURAL AMINO ACIDS"/>
    <property type="match status" value="1"/>
</dbReference>
<reference evidence="7" key="2">
    <citation type="submission" date="2020-09" db="EMBL/GenBank/DDBJ databases">
        <authorList>
            <person name="Sun Q."/>
            <person name="Zhou Y."/>
        </authorList>
    </citation>
    <scope>NUCLEOTIDE SEQUENCE</scope>
    <source>
        <strain evidence="7">CGMCC 1.15320</strain>
    </source>
</reference>